<proteinExistence type="predicted"/>
<reference evidence="2 3" key="1">
    <citation type="submission" date="2024-10" db="EMBL/GenBank/DDBJ databases">
        <title>Updated reference genomes for cyclostephanoid diatoms.</title>
        <authorList>
            <person name="Roberts W.R."/>
            <person name="Alverson A.J."/>
        </authorList>
    </citation>
    <scope>NUCLEOTIDE SEQUENCE [LARGE SCALE GENOMIC DNA]</scope>
    <source>
        <strain evidence="2 3">AJA010-31</strain>
    </source>
</reference>
<evidence type="ECO:0000313" key="2">
    <source>
        <dbReference type="EMBL" id="KAL3787841.1"/>
    </source>
</evidence>
<evidence type="ECO:0000256" key="1">
    <source>
        <dbReference type="SAM" id="MobiDB-lite"/>
    </source>
</evidence>
<evidence type="ECO:0000313" key="3">
    <source>
        <dbReference type="Proteomes" id="UP001530400"/>
    </source>
</evidence>
<sequence>VNALSLGVDFAPVQFVVDLGFLGKLTYDGFCTDSSMTNFPSFDIVATNIDTADDCVTECPTDNEYFNGFTFALGPISIDIGDFTGNICLCHFSGTTPEDLLYNNADRVGEINHILPNLAVPTDKAPEGYCYNYLHFVEPTDMPSQSPSDQLSFSPSTPPSGGPSCAPSQAPTPSPMVNLFYPDWHSYGTNHGCKQDGEHPDYMDANPEFYLFSTLDKCCSAHYNWNYKTCMDMIDEECVTKLWYPDWHGNNVECLRDGEEPDYMRQNTASFMYSTRADCCEEHYPYIYDECMGISKVPVDKWYPDWSPGMPSEDTCKKDGNAPTYMVLNPTMWMHDTLYECCEANYSWKMKECLGEEDDPIGTMFYPDWSGINKGCLSTDQQSPPQYMNGRPDFWMHATLEECCEANYRYMLNDCLGTASTGSTKWYMACAQSSG</sequence>
<feature type="region of interest" description="Disordered" evidence="1">
    <location>
        <begin position="141"/>
        <end position="170"/>
    </location>
</feature>
<comment type="caution">
    <text evidence="2">The sequence shown here is derived from an EMBL/GenBank/DDBJ whole genome shotgun (WGS) entry which is preliminary data.</text>
</comment>
<dbReference type="Proteomes" id="UP001530400">
    <property type="component" value="Unassembled WGS sequence"/>
</dbReference>
<feature type="compositionally biased region" description="Polar residues" evidence="1">
    <location>
        <begin position="142"/>
        <end position="151"/>
    </location>
</feature>
<organism evidence="2 3">
    <name type="scientific">Cyclotella atomus</name>
    <dbReference type="NCBI Taxonomy" id="382360"/>
    <lineage>
        <taxon>Eukaryota</taxon>
        <taxon>Sar</taxon>
        <taxon>Stramenopiles</taxon>
        <taxon>Ochrophyta</taxon>
        <taxon>Bacillariophyta</taxon>
        <taxon>Coscinodiscophyceae</taxon>
        <taxon>Thalassiosirophycidae</taxon>
        <taxon>Stephanodiscales</taxon>
        <taxon>Stephanodiscaceae</taxon>
        <taxon>Cyclotella</taxon>
    </lineage>
</organism>
<dbReference type="AlphaFoldDB" id="A0ABD3PJA1"/>
<feature type="non-terminal residue" evidence="2">
    <location>
        <position position="1"/>
    </location>
</feature>
<keyword evidence="3" id="KW-1185">Reference proteome</keyword>
<accession>A0ABD3PJA1</accession>
<name>A0ABD3PJA1_9STRA</name>
<protein>
    <submittedName>
        <fullName evidence="2">Uncharacterized protein</fullName>
    </submittedName>
</protein>
<dbReference type="EMBL" id="JALLPJ020000593">
    <property type="protein sequence ID" value="KAL3787841.1"/>
    <property type="molecule type" value="Genomic_DNA"/>
</dbReference>
<gene>
    <name evidence="2" type="ORF">ACHAWO_009944</name>
</gene>